<proteinExistence type="predicted"/>
<dbReference type="InterPro" id="IPR009030">
    <property type="entry name" value="Growth_fac_rcpt_cys_sf"/>
</dbReference>
<feature type="transmembrane region" description="Helical" evidence="2">
    <location>
        <begin position="462"/>
        <end position="485"/>
    </location>
</feature>
<dbReference type="GeneID" id="94299941"/>
<dbReference type="PROSITE" id="PS50050">
    <property type="entry name" value="TNFR_NGFR_2"/>
    <property type="match status" value="1"/>
</dbReference>
<dbReference type="AlphaFoldDB" id="A0A9P8RWE5"/>
<evidence type="ECO:0000313" key="4">
    <source>
        <dbReference type="EMBL" id="KAH0571727.1"/>
    </source>
</evidence>
<keyword evidence="2" id="KW-0812">Transmembrane</keyword>
<protein>
    <submittedName>
        <fullName evidence="4">Cysteine-rich membrane protein 1</fullName>
    </submittedName>
</protein>
<dbReference type="Proteomes" id="UP000018208">
    <property type="component" value="Unassembled WGS sequence"/>
</dbReference>
<dbReference type="InterPro" id="IPR001368">
    <property type="entry name" value="TNFR/NGFR_Cys_rich_reg"/>
</dbReference>
<organism evidence="4 5">
    <name type="scientific">Spironucleus salmonicida</name>
    <dbReference type="NCBI Taxonomy" id="348837"/>
    <lineage>
        <taxon>Eukaryota</taxon>
        <taxon>Metamonada</taxon>
        <taxon>Diplomonadida</taxon>
        <taxon>Hexamitidae</taxon>
        <taxon>Hexamitinae</taxon>
        <taxon>Spironucleus</taxon>
    </lineage>
</organism>
<dbReference type="SUPFAM" id="SSF57184">
    <property type="entry name" value="Growth factor receptor domain"/>
    <property type="match status" value="1"/>
</dbReference>
<keyword evidence="2" id="KW-1133">Transmembrane helix</keyword>
<comment type="caution">
    <text evidence="1">Lacks conserved residue(s) required for the propagation of feature annotation.</text>
</comment>
<sequence length="500" mass="55043">MTAKTYCSVGNNVCDINYYCPASGVLHETCQKCSIDIPVGYGCNCTAKKSIKNCIECRSRYCLKCLPGFYTNLTRCLKCTQGCKDCKSEYNCTRCEDGYIFNSARKICTPKCFTNTDCMDRKGKYCNLITNQCESCGPFCQWCISPSFCYSCISDQYTLTVSGICEMGCLNLQNGEYCKEGKAEPCFEGCTSACKCGEQKNCATCSLAGYCTSCLPHYQQDMFGACTQCSYGYEMLDNFCIPSYLTHWNSGTCSRVDYTCKAGFYCPATSNHLVQCLPCREDMKFGDSCYCLDNVPTQNCIECANGNCTRIMIEQADTSPHTKRCLLGCSQCNADQRCLKCDDTHVLDYSNHTCSFCDENQFIITTSGLCTPKCENLPVGYYCKNGKPELCTEDSTSMCSCGVAKNCALCNPDNNTCKQCLNAIHMDYTGICVKPADWELEKQQAGEESADEHSAGTFEVGAYLGVIAAVLALISCVCITAYIVVKKARKSPGVVAISIY</sequence>
<evidence type="ECO:0000256" key="1">
    <source>
        <dbReference type="PROSITE-ProRule" id="PRU00206"/>
    </source>
</evidence>
<gene>
    <name evidence="4" type="ORF">SS50377_25918</name>
</gene>
<accession>A0A9P8RWE5</accession>
<dbReference type="KEGG" id="ssao:94299941"/>
<feature type="domain" description="TNFR-Cys" evidence="3">
    <location>
        <begin position="64"/>
        <end position="118"/>
    </location>
</feature>
<keyword evidence="5" id="KW-1185">Reference proteome</keyword>
<name>A0A9P8RWE5_9EUKA</name>
<dbReference type="OrthoDB" id="19903at2759"/>
<dbReference type="RefSeq" id="XP_067762500.1">
    <property type="nucleotide sequence ID" value="XM_067909744.1"/>
</dbReference>
<evidence type="ECO:0000256" key="2">
    <source>
        <dbReference type="SAM" id="Phobius"/>
    </source>
</evidence>
<keyword evidence="2" id="KW-0472">Membrane</keyword>
<evidence type="ECO:0000259" key="3">
    <source>
        <dbReference type="PROSITE" id="PS50050"/>
    </source>
</evidence>
<evidence type="ECO:0000313" key="5">
    <source>
        <dbReference type="Proteomes" id="UP000018208"/>
    </source>
</evidence>
<dbReference type="EMBL" id="AUWU02000006">
    <property type="protein sequence ID" value="KAH0571727.1"/>
    <property type="molecule type" value="Genomic_DNA"/>
</dbReference>
<reference evidence="4 5" key="1">
    <citation type="journal article" date="2014" name="PLoS Genet.">
        <title>The Genome of Spironucleus salmonicida Highlights a Fish Pathogen Adapted to Fluctuating Environments.</title>
        <authorList>
            <person name="Xu F."/>
            <person name="Jerlstrom-Hultqvist J."/>
            <person name="Einarsson E."/>
            <person name="Astvaldsson A."/>
            <person name="Svard S.G."/>
            <person name="Andersson J.O."/>
        </authorList>
    </citation>
    <scope>NUCLEOTIDE SEQUENCE [LARGE SCALE GENOMIC DNA]</scope>
    <source>
        <strain evidence="4 5">ATCC 50377</strain>
    </source>
</reference>
<comment type="caution">
    <text evidence="4">The sequence shown here is derived from an EMBL/GenBank/DDBJ whole genome shotgun (WGS) entry which is preliminary data.</text>
</comment>
<feature type="repeat" description="TNFR-Cys" evidence="1">
    <location>
        <begin position="64"/>
        <end position="118"/>
    </location>
</feature>
<dbReference type="Gene3D" id="2.10.220.10">
    <property type="entry name" value="Hormone Receptor, Insulin-like Growth Factor Receptor 1, Chain A, domain 2"/>
    <property type="match status" value="1"/>
</dbReference>